<dbReference type="Pfam" id="PF00440">
    <property type="entry name" value="TetR_N"/>
    <property type="match status" value="1"/>
</dbReference>
<dbReference type="SUPFAM" id="SSF46689">
    <property type="entry name" value="Homeodomain-like"/>
    <property type="match status" value="1"/>
</dbReference>
<dbReference type="STRING" id="1079994.SAMN04488565_1692"/>
<dbReference type="PANTHER" id="PTHR47506:SF3">
    <property type="entry name" value="HTH-TYPE TRANSCRIPTIONAL REGULATOR LMRA"/>
    <property type="match status" value="1"/>
</dbReference>
<dbReference type="SUPFAM" id="SSF48498">
    <property type="entry name" value="Tetracyclin repressor-like, C-terminal domain"/>
    <property type="match status" value="1"/>
</dbReference>
<dbReference type="EMBL" id="FNKB01000001">
    <property type="protein sequence ID" value="SDQ25902.1"/>
    <property type="molecule type" value="Genomic_DNA"/>
</dbReference>
<dbReference type="GO" id="GO:0003677">
    <property type="term" value="F:DNA binding"/>
    <property type="evidence" value="ECO:0007669"/>
    <property type="project" value="UniProtKB-UniRule"/>
</dbReference>
<evidence type="ECO:0000256" key="1">
    <source>
        <dbReference type="ARBA" id="ARBA00023015"/>
    </source>
</evidence>
<dbReference type="InterPro" id="IPR054156">
    <property type="entry name" value="YxaF_TetR_C"/>
</dbReference>
<dbReference type="InterPro" id="IPR009057">
    <property type="entry name" value="Homeodomain-like_sf"/>
</dbReference>
<gene>
    <name evidence="6" type="ORF">SAMN04488565_1692</name>
</gene>
<feature type="domain" description="HTH tetR-type" evidence="5">
    <location>
        <begin position="6"/>
        <end position="66"/>
    </location>
</feature>
<evidence type="ECO:0000259" key="5">
    <source>
        <dbReference type="PROSITE" id="PS50977"/>
    </source>
</evidence>
<dbReference type="PANTHER" id="PTHR47506">
    <property type="entry name" value="TRANSCRIPTIONAL REGULATORY PROTEIN"/>
    <property type="match status" value="1"/>
</dbReference>
<organism evidence="6 7">
    <name type="scientific">Leucobacter chromiiresistens</name>
    <dbReference type="NCBI Taxonomy" id="1079994"/>
    <lineage>
        <taxon>Bacteria</taxon>
        <taxon>Bacillati</taxon>
        <taxon>Actinomycetota</taxon>
        <taxon>Actinomycetes</taxon>
        <taxon>Micrococcales</taxon>
        <taxon>Microbacteriaceae</taxon>
        <taxon>Leucobacter</taxon>
    </lineage>
</organism>
<evidence type="ECO:0000256" key="4">
    <source>
        <dbReference type="PROSITE-ProRule" id="PRU00335"/>
    </source>
</evidence>
<dbReference type="eggNOG" id="COG1309">
    <property type="taxonomic scope" value="Bacteria"/>
</dbReference>
<proteinExistence type="predicted"/>
<dbReference type="InterPro" id="IPR036271">
    <property type="entry name" value="Tet_transcr_reg_TetR-rel_C_sf"/>
</dbReference>
<keyword evidence="2 4" id="KW-0238">DNA-binding</keyword>
<dbReference type="Gene3D" id="1.10.357.10">
    <property type="entry name" value="Tetracycline Repressor, domain 2"/>
    <property type="match status" value="1"/>
</dbReference>
<reference evidence="6 7" key="1">
    <citation type="submission" date="2016-10" db="EMBL/GenBank/DDBJ databases">
        <authorList>
            <person name="de Groot N.N."/>
        </authorList>
    </citation>
    <scope>NUCLEOTIDE SEQUENCE [LARGE SCALE GENOMIC DNA]</scope>
    <source>
        <strain evidence="6 7">DSM 22788</strain>
    </source>
</reference>
<keyword evidence="3" id="KW-0804">Transcription</keyword>
<evidence type="ECO:0000256" key="2">
    <source>
        <dbReference type="ARBA" id="ARBA00023125"/>
    </source>
</evidence>
<dbReference type="AlphaFoldDB" id="A0A1H0ZES1"/>
<sequence>MTAKGERAKSRVAESMLTLMQRQGFSGTGITEVVEHAGAPKGSLYFHFPDGKEGLGIAAVDLAAQRFAALIEEAAADRGPAEALRFAFGALTSLVRDSDYQLGCPVSVVTLEMGAESERLRDACAAAFASWIEPSARLLQSGGLAEAEAVRLATAVVASIEGAVILARAARSTQPLEATAEVLAQLVALRIAAAGERA</sequence>
<accession>A0A1H0ZES1</accession>
<feature type="DNA-binding region" description="H-T-H motif" evidence="4">
    <location>
        <begin position="29"/>
        <end position="48"/>
    </location>
</feature>
<dbReference type="RefSeq" id="WP_040504996.1">
    <property type="nucleotide sequence ID" value="NZ_FNKB01000001.1"/>
</dbReference>
<keyword evidence="1" id="KW-0805">Transcription regulation</keyword>
<protein>
    <submittedName>
        <fullName evidence="6">Transcriptional regulator, TetR family</fullName>
    </submittedName>
</protein>
<dbReference type="InterPro" id="IPR001647">
    <property type="entry name" value="HTH_TetR"/>
</dbReference>
<dbReference type="Proteomes" id="UP000182690">
    <property type="component" value="Unassembled WGS sequence"/>
</dbReference>
<dbReference type="PROSITE" id="PS50977">
    <property type="entry name" value="HTH_TETR_2"/>
    <property type="match status" value="1"/>
</dbReference>
<name>A0A1H0ZES1_9MICO</name>
<evidence type="ECO:0000313" key="7">
    <source>
        <dbReference type="Proteomes" id="UP000182690"/>
    </source>
</evidence>
<dbReference type="Pfam" id="PF21993">
    <property type="entry name" value="TetR_C_13_2"/>
    <property type="match status" value="1"/>
</dbReference>
<evidence type="ECO:0000256" key="3">
    <source>
        <dbReference type="ARBA" id="ARBA00023163"/>
    </source>
</evidence>
<evidence type="ECO:0000313" key="6">
    <source>
        <dbReference type="EMBL" id="SDQ25902.1"/>
    </source>
</evidence>